<evidence type="ECO:0000256" key="2">
    <source>
        <dbReference type="SAM" id="Phobius"/>
    </source>
</evidence>
<reference evidence="3 4" key="1">
    <citation type="submission" date="2019-01" db="EMBL/GenBank/DDBJ databases">
        <title>Sinorhodobacter populi sp. nov. isolated from the symptomatic bark tissue of Populus euramericana canker.</title>
        <authorList>
            <person name="Xu G."/>
        </authorList>
    </citation>
    <scope>NUCLEOTIDE SEQUENCE [LARGE SCALE GENOMIC DNA]</scope>
    <source>
        <strain evidence="3 4">CCTCC AB2012026</strain>
    </source>
</reference>
<evidence type="ECO:0000313" key="3">
    <source>
        <dbReference type="EMBL" id="RWR46119.1"/>
    </source>
</evidence>
<dbReference type="Proteomes" id="UP000286594">
    <property type="component" value="Unassembled WGS sequence"/>
</dbReference>
<feature type="region of interest" description="Disordered" evidence="1">
    <location>
        <begin position="1"/>
        <end position="86"/>
    </location>
</feature>
<feature type="region of interest" description="Disordered" evidence="1">
    <location>
        <begin position="106"/>
        <end position="180"/>
    </location>
</feature>
<organism evidence="3 4">
    <name type="scientific">Paenirhodobacter ferrireducens</name>
    <dbReference type="NCBI Taxonomy" id="1215032"/>
    <lineage>
        <taxon>Bacteria</taxon>
        <taxon>Pseudomonadati</taxon>
        <taxon>Pseudomonadota</taxon>
        <taxon>Alphaproteobacteria</taxon>
        <taxon>Rhodobacterales</taxon>
        <taxon>Rhodobacter group</taxon>
        <taxon>Paenirhodobacter</taxon>
    </lineage>
</organism>
<dbReference type="AlphaFoldDB" id="A0A443LAH1"/>
<feature type="compositionally biased region" description="Pro residues" evidence="1">
    <location>
        <begin position="1"/>
        <end position="14"/>
    </location>
</feature>
<evidence type="ECO:0000313" key="4">
    <source>
        <dbReference type="Proteomes" id="UP000286594"/>
    </source>
</evidence>
<evidence type="ECO:0000256" key="1">
    <source>
        <dbReference type="SAM" id="MobiDB-lite"/>
    </source>
</evidence>
<proteinExistence type="predicted"/>
<dbReference type="RefSeq" id="WP_128150758.1">
    <property type="nucleotide sequence ID" value="NZ_SAVB01000021.1"/>
</dbReference>
<protein>
    <submittedName>
        <fullName evidence="3">Uncharacterized protein</fullName>
    </submittedName>
</protein>
<feature type="compositionally biased region" description="Low complexity" evidence="1">
    <location>
        <begin position="151"/>
        <end position="162"/>
    </location>
</feature>
<keyword evidence="2" id="KW-0812">Transmembrane</keyword>
<dbReference type="EMBL" id="SAVB01000021">
    <property type="protein sequence ID" value="RWR46119.1"/>
    <property type="molecule type" value="Genomic_DNA"/>
</dbReference>
<keyword evidence="2" id="KW-0472">Membrane</keyword>
<keyword evidence="4" id="KW-1185">Reference proteome</keyword>
<sequence>MIPPSLLPALPRLPLPEGAARTSAPDGATPARTEPPQPLATGGFTAALPLPAEPTGAPVDRREPPRLALAEGATGAPAQPQAPALPVPAQPAQTLVAQALLAQMAAGTAEAPRPTARPGAQPEPAGERQPLLPQPAAGPQTDQPGEPPLAPATATPAVTAHTEAPRTRSGIASAAPAPDPRLLPAPSAPAALPPAGLWFAAVAICAALLFLAAIWS</sequence>
<feature type="compositionally biased region" description="Low complexity" evidence="1">
    <location>
        <begin position="129"/>
        <end position="140"/>
    </location>
</feature>
<gene>
    <name evidence="3" type="ORF">EOW65_14945</name>
</gene>
<accession>A0A443LAH1</accession>
<comment type="caution">
    <text evidence="3">The sequence shown here is derived from an EMBL/GenBank/DDBJ whole genome shotgun (WGS) entry which is preliminary data.</text>
</comment>
<feature type="transmembrane region" description="Helical" evidence="2">
    <location>
        <begin position="195"/>
        <end position="215"/>
    </location>
</feature>
<name>A0A443LAH1_9RHOB</name>
<keyword evidence="2" id="KW-1133">Transmembrane helix</keyword>